<dbReference type="SMART" id="SM00530">
    <property type="entry name" value="HTH_XRE"/>
    <property type="match status" value="1"/>
</dbReference>
<organism evidence="2 3">
    <name type="scientific">Nocardia uniformis</name>
    <dbReference type="NCBI Taxonomy" id="53432"/>
    <lineage>
        <taxon>Bacteria</taxon>
        <taxon>Bacillati</taxon>
        <taxon>Actinomycetota</taxon>
        <taxon>Actinomycetes</taxon>
        <taxon>Mycobacteriales</taxon>
        <taxon>Nocardiaceae</taxon>
        <taxon>Nocardia</taxon>
    </lineage>
</organism>
<gene>
    <name evidence="2" type="ORF">HLB23_27130</name>
</gene>
<dbReference type="GO" id="GO:0003677">
    <property type="term" value="F:DNA binding"/>
    <property type="evidence" value="ECO:0007669"/>
    <property type="project" value="InterPro"/>
</dbReference>
<feature type="domain" description="HTH cro/C1-type" evidence="1">
    <location>
        <begin position="28"/>
        <end position="84"/>
    </location>
</feature>
<dbReference type="Gene3D" id="1.25.40.10">
    <property type="entry name" value="Tetratricopeptide repeat domain"/>
    <property type="match status" value="1"/>
</dbReference>
<dbReference type="Proteomes" id="UP000586827">
    <property type="component" value="Unassembled WGS sequence"/>
</dbReference>
<dbReference type="PROSITE" id="PS50943">
    <property type="entry name" value="HTH_CROC1"/>
    <property type="match status" value="1"/>
</dbReference>
<dbReference type="SUPFAM" id="SSF48452">
    <property type="entry name" value="TPR-like"/>
    <property type="match status" value="1"/>
</dbReference>
<comment type="caution">
    <text evidence="2">The sequence shown here is derived from an EMBL/GenBank/DDBJ whole genome shotgun (WGS) entry which is preliminary data.</text>
</comment>
<dbReference type="Gene3D" id="1.10.260.40">
    <property type="entry name" value="lambda repressor-like DNA-binding domains"/>
    <property type="match status" value="1"/>
</dbReference>
<dbReference type="SUPFAM" id="SSF47413">
    <property type="entry name" value="lambda repressor-like DNA-binding domains"/>
    <property type="match status" value="1"/>
</dbReference>
<accession>A0A849C6X4</accession>
<dbReference type="RefSeq" id="WP_067517396.1">
    <property type="nucleotide sequence ID" value="NZ_JABELX010000010.1"/>
</dbReference>
<dbReference type="CDD" id="cd00093">
    <property type="entry name" value="HTH_XRE"/>
    <property type="match status" value="1"/>
</dbReference>
<dbReference type="AlphaFoldDB" id="A0A849C6X4"/>
<reference evidence="2 3" key="1">
    <citation type="submission" date="2020-05" db="EMBL/GenBank/DDBJ databases">
        <title>MicrobeNet Type strains.</title>
        <authorList>
            <person name="Nicholson A.C."/>
        </authorList>
    </citation>
    <scope>NUCLEOTIDE SEQUENCE [LARGE SCALE GENOMIC DNA]</scope>
    <source>
        <strain evidence="2 3">JCM 3224</strain>
    </source>
</reference>
<evidence type="ECO:0000259" key="1">
    <source>
        <dbReference type="PROSITE" id="PS50943"/>
    </source>
</evidence>
<protein>
    <submittedName>
        <fullName evidence="2">Helix-turn-helix transcriptional regulator</fullName>
    </submittedName>
</protein>
<keyword evidence="3" id="KW-1185">Reference proteome</keyword>
<sequence>MVEERASREWESSEFRMFLAQGQPGQALALVRRARGLSQADFGALLHWDRAHVGRVERGDVDTLFDIRQLIRVATALGIPRSALAPALLGTTGAGTIESGVGEGVDDVDRRQFGLAASLAIAGSAMPGPMTTETLQVGDDHITYLRTLTRQLWDHDNRLGGGSIADFALRQYRRARTLLDYGDYGNRAGVQLVAETGRLCSCAGWLAYDNGQPDLARWCYTEAVLLAEQTSDTEMLAAALGGLSIIATEQPTKSHEPVRLALRVSELASTVPSSRLNALRAARESIAHAAIGDGREFDRATTRVRREMDRGIDDPNDPVWLSFVTEPELRVHEAKGNKMLGRHHRAVDLYRESVARDDVLPRDRASYHAYFAASLAGLGEIRSAVAEAHTALSLLEGPVSSPRLVAELRPVRSAVANARGDDVERFRLRFDALTRAA</sequence>
<evidence type="ECO:0000313" key="3">
    <source>
        <dbReference type="Proteomes" id="UP000586827"/>
    </source>
</evidence>
<dbReference type="Pfam" id="PF13560">
    <property type="entry name" value="HTH_31"/>
    <property type="match status" value="1"/>
</dbReference>
<name>A0A849C6X4_9NOCA</name>
<dbReference type="EMBL" id="JABELX010000010">
    <property type="protein sequence ID" value="NNH73486.1"/>
    <property type="molecule type" value="Genomic_DNA"/>
</dbReference>
<dbReference type="InterPro" id="IPR011990">
    <property type="entry name" value="TPR-like_helical_dom_sf"/>
</dbReference>
<dbReference type="InterPro" id="IPR001387">
    <property type="entry name" value="Cro/C1-type_HTH"/>
</dbReference>
<proteinExistence type="predicted"/>
<evidence type="ECO:0000313" key="2">
    <source>
        <dbReference type="EMBL" id="NNH73486.1"/>
    </source>
</evidence>
<dbReference type="InterPro" id="IPR010982">
    <property type="entry name" value="Lambda_DNA-bd_dom_sf"/>
</dbReference>